<dbReference type="GO" id="GO:0005525">
    <property type="term" value="F:GTP binding"/>
    <property type="evidence" value="ECO:0007669"/>
    <property type="project" value="InterPro"/>
</dbReference>
<dbReference type="Pfam" id="PF01926">
    <property type="entry name" value="MMR_HSR1"/>
    <property type="match status" value="1"/>
</dbReference>
<proteinExistence type="predicted"/>
<feature type="domain" description="G" evidence="2">
    <location>
        <begin position="44"/>
        <end position="119"/>
    </location>
</feature>
<feature type="region of interest" description="Disordered" evidence="1">
    <location>
        <begin position="1"/>
        <end position="36"/>
    </location>
</feature>
<organism evidence="3 4">
    <name type="scientific">Agaricus bisporus var. burnettii</name>
    <dbReference type="NCBI Taxonomy" id="192524"/>
    <lineage>
        <taxon>Eukaryota</taxon>
        <taxon>Fungi</taxon>
        <taxon>Dikarya</taxon>
        <taxon>Basidiomycota</taxon>
        <taxon>Agaricomycotina</taxon>
        <taxon>Agaricomycetes</taxon>
        <taxon>Agaricomycetidae</taxon>
        <taxon>Agaricales</taxon>
        <taxon>Agaricineae</taxon>
        <taxon>Agaricaceae</taxon>
        <taxon>Agaricus</taxon>
    </lineage>
</organism>
<dbReference type="CDD" id="cd00882">
    <property type="entry name" value="Ras_like_GTPase"/>
    <property type="match status" value="1"/>
</dbReference>
<dbReference type="Gene3D" id="3.40.50.300">
    <property type="entry name" value="P-loop containing nucleotide triphosphate hydrolases"/>
    <property type="match status" value="1"/>
</dbReference>
<reference evidence="3 4" key="1">
    <citation type="journal article" name="Sci. Rep.">
        <title>Telomere-to-telomere assembled and centromere annotated genomes of the two main subspecies of the button mushroom Agaricus bisporus reveal especially polymorphic chromosome ends.</title>
        <authorList>
            <person name="Sonnenberg A.S.M."/>
            <person name="Sedaghat-Telgerd N."/>
            <person name="Lavrijssen B."/>
            <person name="Ohm R.A."/>
            <person name="Hendrickx P.M."/>
            <person name="Scholtmeijer K."/>
            <person name="Baars J.J.P."/>
            <person name="van Peer A."/>
        </authorList>
    </citation>
    <scope>NUCLEOTIDE SEQUENCE [LARGE SCALE GENOMIC DNA]</scope>
    <source>
        <strain evidence="3 4">H119_p4</strain>
    </source>
</reference>
<evidence type="ECO:0000256" key="1">
    <source>
        <dbReference type="SAM" id="MobiDB-lite"/>
    </source>
</evidence>
<gene>
    <name evidence="3" type="ORF">Agabi119p4_8937</name>
</gene>
<accession>A0A8H7C456</accession>
<dbReference type="Proteomes" id="UP000629468">
    <property type="component" value="Unassembled WGS sequence"/>
</dbReference>
<evidence type="ECO:0000313" key="4">
    <source>
        <dbReference type="Proteomes" id="UP000629468"/>
    </source>
</evidence>
<dbReference type="InterPro" id="IPR006073">
    <property type="entry name" value="GTP-bd"/>
</dbReference>
<protein>
    <recommendedName>
        <fullName evidence="2">G domain-containing protein</fullName>
    </recommendedName>
</protein>
<evidence type="ECO:0000313" key="3">
    <source>
        <dbReference type="EMBL" id="KAF7762344.1"/>
    </source>
</evidence>
<name>A0A8H7C456_AGABI</name>
<comment type="caution">
    <text evidence="3">The sequence shown here is derived from an EMBL/GenBank/DDBJ whole genome shotgun (WGS) entry which is preliminary data.</text>
</comment>
<sequence length="324" mass="36858">MRSRASTFLLSTFRGKDNEEPRRPNSKDITTEGHEEPGPEKFVIALLGPSGVGKSSFIAHATGQNVKIGHLLSSCTDSIDIFEKRRSDGKVIVFVDTPGYDLADKNPNRVLNLLTQWLKSQSANGVRVNLNAILFFHRITDNRMPVATQSHINRFEKLVGKRGAPKRILLITTMWDEVELRTGESREEQLSREFWKKFLDGGSSIRRFWRSGTSAWEILNPLVGGVSNDGFPLPSVLDNVFQEELEDELELDADQALSTMEQIYHEQQRLLEKLQAVVQLPNGKQTDVLKEVLAEEKKVSGKLGSLLHRLKRQNHRWFHLRHTD</sequence>
<feature type="compositionally biased region" description="Basic and acidic residues" evidence="1">
    <location>
        <begin position="14"/>
        <end position="36"/>
    </location>
</feature>
<dbReference type="InterPro" id="IPR027417">
    <property type="entry name" value="P-loop_NTPase"/>
</dbReference>
<evidence type="ECO:0000259" key="2">
    <source>
        <dbReference type="Pfam" id="PF01926"/>
    </source>
</evidence>
<dbReference type="EMBL" id="JABXXO010000012">
    <property type="protein sequence ID" value="KAF7762344.1"/>
    <property type="molecule type" value="Genomic_DNA"/>
</dbReference>
<dbReference type="SUPFAM" id="SSF52540">
    <property type="entry name" value="P-loop containing nucleoside triphosphate hydrolases"/>
    <property type="match status" value="1"/>
</dbReference>
<dbReference type="AlphaFoldDB" id="A0A8H7C456"/>
<feature type="compositionally biased region" description="Polar residues" evidence="1">
    <location>
        <begin position="1"/>
        <end position="10"/>
    </location>
</feature>